<dbReference type="InterPro" id="IPR009011">
    <property type="entry name" value="Man6P_isomerase_rcpt-bd_dom_sf"/>
</dbReference>
<evidence type="ECO:0000256" key="1">
    <source>
        <dbReference type="ARBA" id="ARBA00004472"/>
    </source>
</evidence>
<accession>A0AAD5Y146</accession>
<protein>
    <recommendedName>
        <fullName evidence="10">Autophagy-related protein 27</fullName>
    </recommendedName>
</protein>
<keyword evidence="5 7" id="KW-1133">Transmembrane helix</keyword>
<dbReference type="GO" id="GO:0015031">
    <property type="term" value="P:protein transport"/>
    <property type="evidence" value="ECO:0007669"/>
    <property type="project" value="UniProtKB-KW"/>
</dbReference>
<feature type="transmembrane region" description="Helical" evidence="7">
    <location>
        <begin position="172"/>
        <end position="198"/>
    </location>
</feature>
<dbReference type="PANTHER" id="PTHR15071:SF36">
    <property type="entry name" value="MRH DOMAIN-CONTAINING PROTEIN"/>
    <property type="match status" value="1"/>
</dbReference>
<evidence type="ECO:0008006" key="10">
    <source>
        <dbReference type="Google" id="ProtNLM"/>
    </source>
</evidence>
<sequence length="231" mass="25461">MKFHFLYTTALAYSCNQIKANNLEYDIASLFPSSKTITLQTIKHEAISEDVYELKYNFCNSITNPGGDKNDFCADGTWACRLIKNNKNSKVRITSAKLIGSSEPTVTTNGDILGLRLMAENGSVTLNIKCKATVTDSTPTLTSYKDDDIVLNWEHAAGCNTALSTPNSSSNIFAALFFYSLGGLFAYFAIGSIANYVLKGETRFPDILPHSDFWVALGATVWVKYLTNDRI</sequence>
<evidence type="ECO:0000256" key="3">
    <source>
        <dbReference type="ARBA" id="ARBA00022729"/>
    </source>
</evidence>
<dbReference type="AlphaFoldDB" id="A0AAD5Y146"/>
<dbReference type="Gene3D" id="2.70.130.10">
    <property type="entry name" value="Mannose-6-phosphate receptor binding domain"/>
    <property type="match status" value="1"/>
</dbReference>
<keyword evidence="9" id="KW-1185">Reference proteome</keyword>
<organism evidence="8 9">
    <name type="scientific">Boothiomyces macroporosus</name>
    <dbReference type="NCBI Taxonomy" id="261099"/>
    <lineage>
        <taxon>Eukaryota</taxon>
        <taxon>Fungi</taxon>
        <taxon>Fungi incertae sedis</taxon>
        <taxon>Chytridiomycota</taxon>
        <taxon>Chytridiomycota incertae sedis</taxon>
        <taxon>Chytridiomycetes</taxon>
        <taxon>Rhizophydiales</taxon>
        <taxon>Terramycetaceae</taxon>
        <taxon>Boothiomyces</taxon>
    </lineage>
</organism>
<keyword evidence="3" id="KW-0732">Signal</keyword>
<gene>
    <name evidence="8" type="ORF">HK103_001038</name>
</gene>
<dbReference type="InterPro" id="IPR018939">
    <property type="entry name" value="Autophagy-rel_prot_27"/>
</dbReference>
<dbReference type="Proteomes" id="UP001210925">
    <property type="component" value="Unassembled WGS sequence"/>
</dbReference>
<dbReference type="PANTHER" id="PTHR15071">
    <property type="entry name" value="MANNOSE-6-PHOSPHATE RECEPTOR FAMILY MEMBER"/>
    <property type="match status" value="1"/>
</dbReference>
<dbReference type="EMBL" id="JADGKB010000123">
    <property type="protein sequence ID" value="KAJ3252985.1"/>
    <property type="molecule type" value="Genomic_DNA"/>
</dbReference>
<evidence type="ECO:0000256" key="2">
    <source>
        <dbReference type="ARBA" id="ARBA00022692"/>
    </source>
</evidence>
<name>A0AAD5Y146_9FUNG</name>
<keyword evidence="4" id="KW-0813">Transport</keyword>
<reference evidence="8" key="1">
    <citation type="submission" date="2020-05" db="EMBL/GenBank/DDBJ databases">
        <title>Phylogenomic resolution of chytrid fungi.</title>
        <authorList>
            <person name="Stajich J.E."/>
            <person name="Amses K."/>
            <person name="Simmons R."/>
            <person name="Seto K."/>
            <person name="Myers J."/>
            <person name="Bonds A."/>
            <person name="Quandt C.A."/>
            <person name="Barry K."/>
            <person name="Liu P."/>
            <person name="Grigoriev I."/>
            <person name="Longcore J.E."/>
            <person name="James T.Y."/>
        </authorList>
    </citation>
    <scope>NUCLEOTIDE SEQUENCE</scope>
    <source>
        <strain evidence="8">PLAUS21</strain>
    </source>
</reference>
<comment type="subcellular location">
    <subcellularLocation>
        <location evidence="1">Preautophagosomal structure membrane</location>
        <topology evidence="1">Single-pass type I membrane protein</topology>
    </subcellularLocation>
</comment>
<proteinExistence type="predicted"/>
<evidence type="ECO:0000256" key="7">
    <source>
        <dbReference type="SAM" id="Phobius"/>
    </source>
</evidence>
<dbReference type="PROSITE" id="PS51257">
    <property type="entry name" value="PROKAR_LIPOPROTEIN"/>
    <property type="match status" value="1"/>
</dbReference>
<dbReference type="Pfam" id="PF09451">
    <property type="entry name" value="ATG27"/>
    <property type="match status" value="1"/>
</dbReference>
<evidence type="ECO:0000256" key="5">
    <source>
        <dbReference type="ARBA" id="ARBA00022989"/>
    </source>
</evidence>
<evidence type="ECO:0000313" key="8">
    <source>
        <dbReference type="EMBL" id="KAJ3252985.1"/>
    </source>
</evidence>
<keyword evidence="6 7" id="KW-0472">Membrane</keyword>
<dbReference type="GO" id="GO:0034045">
    <property type="term" value="C:phagophore assembly site membrane"/>
    <property type="evidence" value="ECO:0007669"/>
    <property type="project" value="UniProtKB-SubCell"/>
</dbReference>
<comment type="caution">
    <text evidence="8">The sequence shown here is derived from an EMBL/GenBank/DDBJ whole genome shotgun (WGS) entry which is preliminary data.</text>
</comment>
<evidence type="ECO:0000256" key="6">
    <source>
        <dbReference type="ARBA" id="ARBA00023136"/>
    </source>
</evidence>
<dbReference type="GO" id="GO:0012505">
    <property type="term" value="C:endomembrane system"/>
    <property type="evidence" value="ECO:0007669"/>
    <property type="project" value="UniProtKB-ARBA"/>
</dbReference>
<evidence type="ECO:0000256" key="4">
    <source>
        <dbReference type="ARBA" id="ARBA00022927"/>
    </source>
</evidence>
<keyword evidence="2 7" id="KW-0812">Transmembrane</keyword>
<keyword evidence="4" id="KW-0653">Protein transport</keyword>
<evidence type="ECO:0000313" key="9">
    <source>
        <dbReference type="Proteomes" id="UP001210925"/>
    </source>
</evidence>